<feature type="compositionally biased region" description="Polar residues" evidence="2">
    <location>
        <begin position="65"/>
        <end position="78"/>
    </location>
</feature>
<reference evidence="3" key="1">
    <citation type="submission" date="2022-08" db="EMBL/GenBank/DDBJ databases">
        <authorList>
            <consortium name="DOE Joint Genome Institute"/>
            <person name="Min B."/>
            <person name="Riley R."/>
            <person name="Sierra-Patev S."/>
            <person name="Naranjo-Ortiz M."/>
            <person name="Looney B."/>
            <person name="Konkel Z."/>
            <person name="Slot J.C."/>
            <person name="Sakamoto Y."/>
            <person name="Steenwyk J.L."/>
            <person name="Rokas A."/>
            <person name="Carro J."/>
            <person name="Camarero S."/>
            <person name="Ferreira P."/>
            <person name="Molpeceres G."/>
            <person name="Ruiz-Duenas F.J."/>
            <person name="Serrano A."/>
            <person name="Henrissat B."/>
            <person name="Drula E."/>
            <person name="Hughes K.W."/>
            <person name="Mata J.L."/>
            <person name="Ishikawa N.K."/>
            <person name="Vargas-Isla R."/>
            <person name="Ushijima S."/>
            <person name="Smith C.A."/>
            <person name="Ahrendt S."/>
            <person name="Andreopoulos W."/>
            <person name="He G."/>
            <person name="Labutti K."/>
            <person name="Lipzen A."/>
            <person name="Ng V."/>
            <person name="Sandor L."/>
            <person name="Barry K."/>
            <person name="Martinez A.T."/>
            <person name="Xiao Y."/>
            <person name="Gibbons J.G."/>
            <person name="Terashima K."/>
            <person name="Hibbett D.S."/>
            <person name="Grigoriev I.V."/>
        </authorList>
    </citation>
    <scope>NUCLEOTIDE SEQUENCE</scope>
    <source>
        <strain evidence="3">Sp2 HRB7682 ss15</strain>
    </source>
</reference>
<sequence>MSTPSSFKPSSSKNSMSTSNGSGGGRTGIPTLRSLRTLFAPTSSQAKSVQVSPSRPSLNLPASRPSINLMPSRSSLNIHSGGSDTSPSTSSFDIVRRSMTLGKKAGSRSVSRDSRDLIKKQQEGNKSVLVMDIRSSSPETIDGGGVDLSTIVEADTSGMSGISLAESLSKHLPALPTFDSPPPSVSHSTSPSPSFSPSPSPSPHPRSPSASASSLHLPRSPSSIQAQVHSALQVDSALAAFLSPNNLPPPSLSPSAGSASPSPGVNDFPLYPTTTGQNSSSSLPQHASTPHSSMRIKNASHVGLMRPAYIRSTGSDDSRSFAASISRPGSSVSAPRQETNMTASASASASVGRNTFSAARTRTRSMSVDEQSPRHASGAGLITSRRDSSFLIRRQNYKSHTRSLSQFGDHDKTQSEAGDVRPSSQRNVQQRPPITEWLGPRTAKAFKAAGLLASQSHDSDSISSQRSHPYLDSNSSPSLSVPSSPVRARFRPVSYASDISYSPNSPNSHSPSPPYPSNIHTPHPRSASVAASAISARSGGSVRSASIRSGSVRSASTAPTSLSTSLSPSAPAQAAREYLMQSQNQQQKFSSSSSTLNLPTTTSFAPSSSVNGAPPSEVQLLKDQHSIETSALLAALSDAQRTTRVLRVENAELRTALTLAENKQENWEQEKLQLKLQLEEVEDRLKEARSRKREDLKFIEEIKGLHKAKAGLTSKLDEAEARLIQAEGKLCVLNEIKSSNYKLRQALHVAQRDKARVEAEAEMRAEEALRRIEQLEEALSEASGAIDATLGMAKMTDGLKPNANGVYHNPLTTDISFLDSQIEFRKTSKINSRTSSESPPPSSASSSRPPSIFPLPPDNMSLLMHEEAEGATRTGEQSASSELDDLSSFETNRVQYNRKLKVRSSQESEDAENFELDASESKWRQSMQTPMMEAHPSTPFPKSIPDPRHNIYDASASISRSRLGSTSFSHFNHPYSSNDYDSLYPDPDLASSHVKHPNSSHHSLHSEYEYEDEAVVGNTTFYDAGGHEEDSIISEDEDRLLDLDPDPTVRANLRPDNLSHVTSLFRSPSDSHHHPLKLETTKATASAEPGNEDDGATTSFEGTGTPGSPGSLLWMHPLDERHLGDLNGSVDSLELDA</sequence>
<feature type="region of interest" description="Disordered" evidence="2">
    <location>
        <begin position="500"/>
        <end position="616"/>
    </location>
</feature>
<feature type="region of interest" description="Disordered" evidence="2">
    <location>
        <begin position="828"/>
        <end position="946"/>
    </location>
</feature>
<feature type="compositionally biased region" description="Pro residues" evidence="2">
    <location>
        <begin position="194"/>
        <end position="206"/>
    </location>
</feature>
<feature type="compositionally biased region" description="Low complexity" evidence="2">
    <location>
        <begin position="500"/>
        <end position="510"/>
    </location>
</feature>
<feature type="compositionally biased region" description="Low complexity" evidence="2">
    <location>
        <begin position="207"/>
        <end position="223"/>
    </location>
</feature>
<feature type="compositionally biased region" description="Low complexity" evidence="2">
    <location>
        <begin position="517"/>
        <end position="604"/>
    </location>
</feature>
<dbReference type="AlphaFoldDB" id="A0A9W9B0I3"/>
<comment type="caution">
    <text evidence="3">The sequence shown here is derived from an EMBL/GenBank/DDBJ whole genome shotgun (WGS) entry which is preliminary data.</text>
</comment>
<feature type="region of interest" description="Disordered" evidence="2">
    <location>
        <begin position="401"/>
        <end position="440"/>
    </location>
</feature>
<evidence type="ECO:0000256" key="2">
    <source>
        <dbReference type="SAM" id="MobiDB-lite"/>
    </source>
</evidence>
<feature type="compositionally biased region" description="Basic and acidic residues" evidence="2">
    <location>
        <begin position="110"/>
        <end position="123"/>
    </location>
</feature>
<proteinExistence type="predicted"/>
<feature type="region of interest" description="Disordered" evidence="2">
    <location>
        <begin position="174"/>
        <end position="228"/>
    </location>
</feature>
<evidence type="ECO:0000256" key="1">
    <source>
        <dbReference type="SAM" id="Coils"/>
    </source>
</evidence>
<feature type="region of interest" description="Disordered" evidence="2">
    <location>
        <begin position="249"/>
        <end position="294"/>
    </location>
</feature>
<dbReference type="EMBL" id="JANVFS010000002">
    <property type="protein sequence ID" value="KAJ4495045.1"/>
    <property type="molecule type" value="Genomic_DNA"/>
</dbReference>
<feature type="coiled-coil region" evidence="1">
    <location>
        <begin position="650"/>
        <end position="729"/>
    </location>
</feature>
<feature type="compositionally biased region" description="Polar residues" evidence="2">
    <location>
        <begin position="351"/>
        <end position="370"/>
    </location>
</feature>
<feature type="compositionally biased region" description="Low complexity" evidence="2">
    <location>
        <begin position="253"/>
        <end position="264"/>
    </location>
</feature>
<dbReference type="Proteomes" id="UP001150238">
    <property type="component" value="Unassembled WGS sequence"/>
</dbReference>
<feature type="compositionally biased region" description="Polar residues" evidence="2">
    <location>
        <begin position="272"/>
        <end position="292"/>
    </location>
</feature>
<feature type="compositionally biased region" description="Polar residues" evidence="2">
    <location>
        <begin position="1096"/>
        <end position="1108"/>
    </location>
</feature>
<evidence type="ECO:0000313" key="4">
    <source>
        <dbReference type="Proteomes" id="UP001150238"/>
    </source>
</evidence>
<feature type="compositionally biased region" description="Acidic residues" evidence="2">
    <location>
        <begin position="907"/>
        <end position="918"/>
    </location>
</feature>
<keyword evidence="1" id="KW-0175">Coiled coil</keyword>
<feature type="compositionally biased region" description="Polar residues" evidence="2">
    <location>
        <begin position="321"/>
        <end position="342"/>
    </location>
</feature>
<feature type="compositionally biased region" description="Polar residues" evidence="2">
    <location>
        <begin position="40"/>
        <end position="57"/>
    </location>
</feature>
<feature type="region of interest" description="Disordered" evidence="2">
    <location>
        <begin position="312"/>
        <end position="383"/>
    </location>
</feature>
<feature type="region of interest" description="Disordered" evidence="2">
    <location>
        <begin position="1"/>
        <end position="146"/>
    </location>
</feature>
<gene>
    <name evidence="3" type="ORF">C8J55DRAFT_545948</name>
</gene>
<feature type="coiled-coil region" evidence="1">
    <location>
        <begin position="758"/>
        <end position="785"/>
    </location>
</feature>
<feature type="compositionally biased region" description="Low complexity" evidence="2">
    <location>
        <begin position="832"/>
        <end position="850"/>
    </location>
</feature>
<feature type="compositionally biased region" description="Polar residues" evidence="2">
    <location>
        <begin position="422"/>
        <end position="432"/>
    </location>
</feature>
<feature type="compositionally biased region" description="Low complexity" evidence="2">
    <location>
        <begin position="1"/>
        <end position="20"/>
    </location>
</feature>
<accession>A0A9W9B0I3</accession>
<feature type="region of interest" description="Disordered" evidence="2">
    <location>
        <begin position="455"/>
        <end position="486"/>
    </location>
</feature>
<feature type="region of interest" description="Disordered" evidence="2">
    <location>
        <begin position="1080"/>
        <end position="1116"/>
    </location>
</feature>
<feature type="compositionally biased region" description="Low complexity" evidence="2">
    <location>
        <begin position="461"/>
        <end position="485"/>
    </location>
</feature>
<protein>
    <submittedName>
        <fullName evidence="3">Uncharacterized protein</fullName>
    </submittedName>
</protein>
<organism evidence="3 4">
    <name type="scientific">Lentinula lateritia</name>
    <dbReference type="NCBI Taxonomy" id="40482"/>
    <lineage>
        <taxon>Eukaryota</taxon>
        <taxon>Fungi</taxon>
        <taxon>Dikarya</taxon>
        <taxon>Basidiomycota</taxon>
        <taxon>Agaricomycotina</taxon>
        <taxon>Agaricomycetes</taxon>
        <taxon>Agaricomycetidae</taxon>
        <taxon>Agaricales</taxon>
        <taxon>Marasmiineae</taxon>
        <taxon>Omphalotaceae</taxon>
        <taxon>Lentinula</taxon>
    </lineage>
</organism>
<evidence type="ECO:0000313" key="3">
    <source>
        <dbReference type="EMBL" id="KAJ4495045.1"/>
    </source>
</evidence>
<feature type="compositionally biased region" description="Low complexity" evidence="2">
    <location>
        <begin position="80"/>
        <end position="91"/>
    </location>
</feature>
<name>A0A9W9B0I3_9AGAR</name>
<reference evidence="3" key="2">
    <citation type="journal article" date="2023" name="Proc. Natl. Acad. Sci. U.S.A.">
        <title>A global phylogenomic analysis of the shiitake genus Lentinula.</title>
        <authorList>
            <person name="Sierra-Patev S."/>
            <person name="Min B."/>
            <person name="Naranjo-Ortiz M."/>
            <person name="Looney B."/>
            <person name="Konkel Z."/>
            <person name="Slot J.C."/>
            <person name="Sakamoto Y."/>
            <person name="Steenwyk J.L."/>
            <person name="Rokas A."/>
            <person name="Carro J."/>
            <person name="Camarero S."/>
            <person name="Ferreira P."/>
            <person name="Molpeceres G."/>
            <person name="Ruiz-Duenas F.J."/>
            <person name="Serrano A."/>
            <person name="Henrissat B."/>
            <person name="Drula E."/>
            <person name="Hughes K.W."/>
            <person name="Mata J.L."/>
            <person name="Ishikawa N.K."/>
            <person name="Vargas-Isla R."/>
            <person name="Ushijima S."/>
            <person name="Smith C.A."/>
            <person name="Donoghue J."/>
            <person name="Ahrendt S."/>
            <person name="Andreopoulos W."/>
            <person name="He G."/>
            <person name="LaButti K."/>
            <person name="Lipzen A."/>
            <person name="Ng V."/>
            <person name="Riley R."/>
            <person name="Sandor L."/>
            <person name="Barry K."/>
            <person name="Martinez A.T."/>
            <person name="Xiao Y."/>
            <person name="Gibbons J.G."/>
            <person name="Terashima K."/>
            <person name="Grigoriev I.V."/>
            <person name="Hibbett D."/>
        </authorList>
    </citation>
    <scope>NUCLEOTIDE SEQUENCE</scope>
    <source>
        <strain evidence="3">Sp2 HRB7682 ss15</strain>
    </source>
</reference>